<protein>
    <submittedName>
        <fullName evidence="2">Uncharacterized protein</fullName>
    </submittedName>
</protein>
<dbReference type="Proteomes" id="UP001358586">
    <property type="component" value="Chromosome 13"/>
</dbReference>
<proteinExistence type="predicted"/>
<comment type="caution">
    <text evidence="2">The sequence shown here is derived from an EMBL/GenBank/DDBJ whole genome shotgun (WGS) entry which is preliminary data.</text>
</comment>
<keyword evidence="3" id="KW-1185">Reference proteome</keyword>
<evidence type="ECO:0000313" key="2">
    <source>
        <dbReference type="EMBL" id="KAK5771974.1"/>
    </source>
</evidence>
<evidence type="ECO:0000313" key="3">
    <source>
        <dbReference type="Proteomes" id="UP001358586"/>
    </source>
</evidence>
<evidence type="ECO:0000256" key="1">
    <source>
        <dbReference type="SAM" id="MobiDB-lite"/>
    </source>
</evidence>
<gene>
    <name evidence="2" type="ORF">PVK06_048230</name>
</gene>
<feature type="region of interest" description="Disordered" evidence="1">
    <location>
        <begin position="33"/>
        <end position="67"/>
    </location>
</feature>
<accession>A0ABR0MFD5</accession>
<sequence>MNEILSLAHFHEAHLGEVKKSLGHFFGPKLPPLLPSPTTNTFGPRTQPGRPPPLETHSHSPPALQPRRISTAEAQTCREKGLCYYCDVNFFPDHKCKDPQLFLLDDESEEES</sequence>
<reference evidence="2 3" key="1">
    <citation type="submission" date="2023-03" db="EMBL/GenBank/DDBJ databases">
        <title>WGS of Gossypium arboreum.</title>
        <authorList>
            <person name="Yu D."/>
        </authorList>
    </citation>
    <scope>NUCLEOTIDE SEQUENCE [LARGE SCALE GENOMIC DNA]</scope>
    <source>
        <tissue evidence="2">Leaf</tissue>
    </source>
</reference>
<dbReference type="EMBL" id="JARKNE010000013">
    <property type="protein sequence ID" value="KAK5771974.1"/>
    <property type="molecule type" value="Genomic_DNA"/>
</dbReference>
<organism evidence="2 3">
    <name type="scientific">Gossypium arboreum</name>
    <name type="common">Tree cotton</name>
    <name type="synonym">Gossypium nanking</name>
    <dbReference type="NCBI Taxonomy" id="29729"/>
    <lineage>
        <taxon>Eukaryota</taxon>
        <taxon>Viridiplantae</taxon>
        <taxon>Streptophyta</taxon>
        <taxon>Embryophyta</taxon>
        <taxon>Tracheophyta</taxon>
        <taxon>Spermatophyta</taxon>
        <taxon>Magnoliopsida</taxon>
        <taxon>eudicotyledons</taxon>
        <taxon>Gunneridae</taxon>
        <taxon>Pentapetalae</taxon>
        <taxon>rosids</taxon>
        <taxon>malvids</taxon>
        <taxon>Malvales</taxon>
        <taxon>Malvaceae</taxon>
        <taxon>Malvoideae</taxon>
        <taxon>Gossypium</taxon>
    </lineage>
</organism>
<name>A0ABR0MFD5_GOSAR</name>